<dbReference type="GO" id="GO:0015031">
    <property type="term" value="P:protein transport"/>
    <property type="evidence" value="ECO:0007669"/>
    <property type="project" value="UniProtKB-KW"/>
</dbReference>
<comment type="subcellular location">
    <subcellularLocation>
        <location evidence="2 9">Membrane</location>
        <topology evidence="2 9">Multi-pass membrane protein</topology>
    </subcellularLocation>
</comment>
<feature type="transmembrane region" description="Helical" evidence="9">
    <location>
        <begin position="149"/>
        <end position="171"/>
    </location>
</feature>
<dbReference type="EnsemblMetazoa" id="PPA08176.1">
    <property type="protein sequence ID" value="PPA08176.1"/>
    <property type="gene ID" value="WBGene00097730"/>
</dbReference>
<feature type="transmembrane region" description="Helical" evidence="9">
    <location>
        <begin position="183"/>
        <end position="201"/>
    </location>
</feature>
<accession>A0A8R1U6H2</accession>
<organism evidence="10 11">
    <name type="scientific">Pristionchus pacificus</name>
    <name type="common">Parasitic nematode worm</name>
    <dbReference type="NCBI Taxonomy" id="54126"/>
    <lineage>
        <taxon>Eukaryota</taxon>
        <taxon>Metazoa</taxon>
        <taxon>Ecdysozoa</taxon>
        <taxon>Nematoda</taxon>
        <taxon>Chromadorea</taxon>
        <taxon>Rhabditida</taxon>
        <taxon>Rhabditina</taxon>
        <taxon>Diplogasteromorpha</taxon>
        <taxon>Diplogasteroidea</taxon>
        <taxon>Neodiplogasteridae</taxon>
        <taxon>Pristionchus</taxon>
    </lineage>
</organism>
<dbReference type="GO" id="GO:0012505">
    <property type="term" value="C:endomembrane system"/>
    <property type="evidence" value="ECO:0007669"/>
    <property type="project" value="UniProtKB-ARBA"/>
</dbReference>
<dbReference type="GO" id="GO:0005737">
    <property type="term" value="C:cytoplasm"/>
    <property type="evidence" value="ECO:0007669"/>
    <property type="project" value="UniProtKB-ARBA"/>
</dbReference>
<dbReference type="AlphaFoldDB" id="A0A2A6BZ00"/>
<keyword evidence="3 9" id="KW-0813">Transport</keyword>
<comment type="similarity">
    <text evidence="8 9">Belongs to the SFT2 family.</text>
</comment>
<proteinExistence type="inferred from homology"/>
<keyword evidence="6 9" id="KW-1133">Transmembrane helix</keyword>
<evidence type="ECO:0000256" key="2">
    <source>
        <dbReference type="ARBA" id="ARBA00004141"/>
    </source>
</evidence>
<dbReference type="GO" id="GO:0016020">
    <property type="term" value="C:membrane"/>
    <property type="evidence" value="ECO:0007669"/>
    <property type="project" value="UniProtKB-SubCell"/>
</dbReference>
<dbReference type="OrthoDB" id="660759at2759"/>
<evidence type="ECO:0000313" key="10">
    <source>
        <dbReference type="EnsemblMetazoa" id="PPA08176.1"/>
    </source>
</evidence>
<dbReference type="InterPro" id="IPR007305">
    <property type="entry name" value="Vesicle_transpt_Got1/SFT2"/>
</dbReference>
<feature type="transmembrane region" description="Helical" evidence="9">
    <location>
        <begin position="118"/>
        <end position="143"/>
    </location>
</feature>
<dbReference type="PANTHER" id="PTHR23137">
    <property type="entry name" value="VESICLE TRANSPORT PROTEIN-RELATED"/>
    <property type="match status" value="1"/>
</dbReference>
<sequence>MIRFYDKRMINEEFELIGTIRMASSLEAFVNEQKKKSEGSSNGGIPSLNSFGDFRSKLSSSFSSFSLNSRSGDTEVLIESEGSRGVLPNGKNRKGTSSGGSWFSSDSSVFGLSRTQRLFGFFLFLVGATFCFATSAFLLPVLLIQTRKFAALNTLGSAMLLASFVFIWGPLTYLSMLFDPSRRLVSVCYISSVFATLYSSLWLKSYVFTILASAFQLFSLVWFIMSSVPGGERGLRFMASLFGRFISKPNSTKNESWVELVDVVTRKERDKDEFLPEKRP</sequence>
<keyword evidence="11" id="KW-1185">Reference proteome</keyword>
<evidence type="ECO:0000256" key="5">
    <source>
        <dbReference type="ARBA" id="ARBA00022927"/>
    </source>
</evidence>
<gene>
    <name evidence="10" type="primary">WBGene00097730</name>
</gene>
<evidence type="ECO:0000256" key="1">
    <source>
        <dbReference type="ARBA" id="ARBA00003566"/>
    </source>
</evidence>
<dbReference type="Pfam" id="PF04178">
    <property type="entry name" value="Got1"/>
    <property type="match status" value="1"/>
</dbReference>
<accession>A0A2A6BZ00</accession>
<reference evidence="10" key="2">
    <citation type="submission" date="2022-06" db="UniProtKB">
        <authorList>
            <consortium name="EnsemblMetazoa"/>
        </authorList>
    </citation>
    <scope>IDENTIFICATION</scope>
    <source>
        <strain evidence="10">PS312</strain>
    </source>
</reference>
<keyword evidence="7 9" id="KW-0472">Membrane</keyword>
<evidence type="ECO:0000256" key="4">
    <source>
        <dbReference type="ARBA" id="ARBA00022692"/>
    </source>
</evidence>
<dbReference type="GO" id="GO:0016192">
    <property type="term" value="P:vesicle-mediated transport"/>
    <property type="evidence" value="ECO:0007669"/>
    <property type="project" value="InterPro"/>
</dbReference>
<evidence type="ECO:0000313" key="11">
    <source>
        <dbReference type="Proteomes" id="UP000005239"/>
    </source>
</evidence>
<evidence type="ECO:0000256" key="6">
    <source>
        <dbReference type="ARBA" id="ARBA00022989"/>
    </source>
</evidence>
<dbReference type="InterPro" id="IPR011691">
    <property type="entry name" value="Vesicle_transpt_SFT2"/>
</dbReference>
<name>A0A2A6BZ00_PRIPA</name>
<evidence type="ECO:0000256" key="9">
    <source>
        <dbReference type="RuleBase" id="RU363111"/>
    </source>
</evidence>
<evidence type="ECO:0000256" key="7">
    <source>
        <dbReference type="ARBA" id="ARBA00023136"/>
    </source>
</evidence>
<comment type="function">
    <text evidence="1 9">May be involved in fusion of retrograde transport vesicles derived from an endocytic compartment with the Golgi complex.</text>
</comment>
<protein>
    <recommendedName>
        <fullName evidence="9">Vesicle transport protein</fullName>
    </recommendedName>
</protein>
<keyword evidence="5 9" id="KW-0653">Protein transport</keyword>
<dbReference type="PANTHER" id="PTHR23137:SF36">
    <property type="entry name" value="VESICLE TRANSPORT PROTEIN SFT2C"/>
    <property type="match status" value="1"/>
</dbReference>
<evidence type="ECO:0000256" key="8">
    <source>
        <dbReference type="ARBA" id="ARBA00025800"/>
    </source>
</evidence>
<dbReference type="Proteomes" id="UP000005239">
    <property type="component" value="Unassembled WGS sequence"/>
</dbReference>
<evidence type="ECO:0000256" key="3">
    <source>
        <dbReference type="ARBA" id="ARBA00022448"/>
    </source>
</evidence>
<feature type="transmembrane region" description="Helical" evidence="9">
    <location>
        <begin position="207"/>
        <end position="228"/>
    </location>
</feature>
<keyword evidence="4 9" id="KW-0812">Transmembrane</keyword>
<reference evidence="11" key="1">
    <citation type="journal article" date="2008" name="Nat. Genet.">
        <title>The Pristionchus pacificus genome provides a unique perspective on nematode lifestyle and parasitism.</title>
        <authorList>
            <person name="Dieterich C."/>
            <person name="Clifton S.W."/>
            <person name="Schuster L.N."/>
            <person name="Chinwalla A."/>
            <person name="Delehaunty K."/>
            <person name="Dinkelacker I."/>
            <person name="Fulton L."/>
            <person name="Fulton R."/>
            <person name="Godfrey J."/>
            <person name="Minx P."/>
            <person name="Mitreva M."/>
            <person name="Roeseler W."/>
            <person name="Tian H."/>
            <person name="Witte H."/>
            <person name="Yang S.P."/>
            <person name="Wilson R.K."/>
            <person name="Sommer R.J."/>
        </authorList>
    </citation>
    <scope>NUCLEOTIDE SEQUENCE [LARGE SCALE GENOMIC DNA]</scope>
    <source>
        <strain evidence="11">PS312</strain>
    </source>
</reference>